<organism evidence="1 2">
    <name type="scientific">Daphnia magna</name>
    <dbReference type="NCBI Taxonomy" id="35525"/>
    <lineage>
        <taxon>Eukaryota</taxon>
        <taxon>Metazoa</taxon>
        <taxon>Ecdysozoa</taxon>
        <taxon>Arthropoda</taxon>
        <taxon>Crustacea</taxon>
        <taxon>Branchiopoda</taxon>
        <taxon>Diplostraca</taxon>
        <taxon>Cladocera</taxon>
        <taxon>Anomopoda</taxon>
        <taxon>Daphniidae</taxon>
        <taxon>Daphnia</taxon>
    </lineage>
</organism>
<dbReference type="Proteomes" id="UP001234178">
    <property type="component" value="Unassembled WGS sequence"/>
</dbReference>
<name>A0ABR0AXF9_9CRUS</name>
<comment type="caution">
    <text evidence="1">The sequence shown here is derived from an EMBL/GenBank/DDBJ whole genome shotgun (WGS) entry which is preliminary data.</text>
</comment>
<accession>A0ABR0AXF9</accession>
<sequence length="75" mass="7917">MKLPLPIEGKFGGPAKLGEMSAAVGLALSTCLSRRKVDNTRLCYVSTGGQLTSESPVEGQDSGPVPIIFKLKIRT</sequence>
<reference evidence="1 2" key="1">
    <citation type="journal article" date="2023" name="Nucleic Acids Res.">
        <title>The hologenome of Daphnia magna reveals possible DNA methylation and microbiome-mediated evolution of the host genome.</title>
        <authorList>
            <person name="Chaturvedi A."/>
            <person name="Li X."/>
            <person name="Dhandapani V."/>
            <person name="Marshall H."/>
            <person name="Kissane S."/>
            <person name="Cuenca-Cambronero M."/>
            <person name="Asole G."/>
            <person name="Calvet F."/>
            <person name="Ruiz-Romero M."/>
            <person name="Marangio P."/>
            <person name="Guigo R."/>
            <person name="Rago D."/>
            <person name="Mirbahai L."/>
            <person name="Eastwood N."/>
            <person name="Colbourne J.K."/>
            <person name="Zhou J."/>
            <person name="Mallon E."/>
            <person name="Orsini L."/>
        </authorList>
    </citation>
    <scope>NUCLEOTIDE SEQUENCE [LARGE SCALE GENOMIC DNA]</scope>
    <source>
        <strain evidence="1">LRV0_1</strain>
    </source>
</reference>
<evidence type="ECO:0000313" key="2">
    <source>
        <dbReference type="Proteomes" id="UP001234178"/>
    </source>
</evidence>
<proteinExistence type="predicted"/>
<protein>
    <submittedName>
        <fullName evidence="1">Uncharacterized protein</fullName>
    </submittedName>
</protein>
<evidence type="ECO:0000313" key="1">
    <source>
        <dbReference type="EMBL" id="KAK4029729.1"/>
    </source>
</evidence>
<keyword evidence="2" id="KW-1185">Reference proteome</keyword>
<dbReference type="EMBL" id="JAOYFB010000039">
    <property type="protein sequence ID" value="KAK4029729.1"/>
    <property type="molecule type" value="Genomic_DNA"/>
</dbReference>
<gene>
    <name evidence="1" type="ORF">OUZ56_022695</name>
</gene>